<feature type="chain" id="PRO_5035856482" description="BURP domain-containing protein" evidence="1">
    <location>
        <begin position="19"/>
        <end position="485"/>
    </location>
</feature>
<dbReference type="InterPro" id="IPR044816">
    <property type="entry name" value="BURP"/>
</dbReference>
<evidence type="ECO:0000259" key="2">
    <source>
        <dbReference type="PROSITE" id="PS51277"/>
    </source>
</evidence>
<evidence type="ECO:0000313" key="3">
    <source>
        <dbReference type="EnsemblPlants" id="TuG1812G0400003336.01.T01"/>
    </source>
</evidence>
<dbReference type="Gramene" id="TuG1812G0400003336.01.T01">
    <property type="protein sequence ID" value="TuG1812G0400003336.01.T01"/>
    <property type="gene ID" value="TuG1812G0400003336.01"/>
</dbReference>
<dbReference type="Proteomes" id="UP000015106">
    <property type="component" value="Chromosome 4"/>
</dbReference>
<proteinExistence type="predicted"/>
<feature type="signal peptide" evidence="1">
    <location>
        <begin position="1"/>
        <end position="18"/>
    </location>
</feature>
<reference evidence="3" key="3">
    <citation type="submission" date="2022-06" db="UniProtKB">
        <authorList>
            <consortium name="EnsemblPlants"/>
        </authorList>
    </citation>
    <scope>IDENTIFICATION</scope>
</reference>
<reference evidence="3" key="2">
    <citation type="submission" date="2018-03" db="EMBL/GenBank/DDBJ databases">
        <title>The Triticum urartu genome reveals the dynamic nature of wheat genome evolution.</title>
        <authorList>
            <person name="Ling H."/>
            <person name="Ma B."/>
            <person name="Shi X."/>
            <person name="Liu H."/>
            <person name="Dong L."/>
            <person name="Sun H."/>
            <person name="Cao Y."/>
            <person name="Gao Q."/>
            <person name="Zheng S."/>
            <person name="Li Y."/>
            <person name="Yu Y."/>
            <person name="Du H."/>
            <person name="Qi M."/>
            <person name="Li Y."/>
            <person name="Yu H."/>
            <person name="Cui Y."/>
            <person name="Wang N."/>
            <person name="Chen C."/>
            <person name="Wu H."/>
            <person name="Zhao Y."/>
            <person name="Zhang J."/>
            <person name="Li Y."/>
            <person name="Zhou W."/>
            <person name="Zhang B."/>
            <person name="Hu W."/>
            <person name="Eijk M."/>
            <person name="Tang J."/>
            <person name="Witsenboer H."/>
            <person name="Zhao S."/>
            <person name="Li Z."/>
            <person name="Zhang A."/>
            <person name="Wang D."/>
            <person name="Liang C."/>
        </authorList>
    </citation>
    <scope>NUCLEOTIDE SEQUENCE [LARGE SCALE GENOMIC DNA]</scope>
    <source>
        <strain evidence="3">cv. G1812</strain>
    </source>
</reference>
<dbReference type="PANTHER" id="PTHR31236">
    <property type="entry name" value="BURP DOMAIN PROTEIN USPL1-LIKE"/>
    <property type="match status" value="1"/>
</dbReference>
<dbReference type="InterPro" id="IPR004873">
    <property type="entry name" value="BURP_dom"/>
</dbReference>
<dbReference type="SMART" id="SM01045">
    <property type="entry name" value="BURP"/>
    <property type="match status" value="1"/>
</dbReference>
<dbReference type="PROSITE" id="PS51277">
    <property type="entry name" value="BURP"/>
    <property type="match status" value="1"/>
</dbReference>
<dbReference type="AlphaFoldDB" id="A0A8R7UBP8"/>
<dbReference type="PANTHER" id="PTHR31236:SF70">
    <property type="entry name" value="BURP DOMAIN-CONTAINING PROTEIN"/>
    <property type="match status" value="1"/>
</dbReference>
<evidence type="ECO:0000256" key="1">
    <source>
        <dbReference type="SAM" id="SignalP"/>
    </source>
</evidence>
<organism evidence="3 4">
    <name type="scientific">Triticum urartu</name>
    <name type="common">Red wild einkorn</name>
    <name type="synonym">Crithodium urartu</name>
    <dbReference type="NCBI Taxonomy" id="4572"/>
    <lineage>
        <taxon>Eukaryota</taxon>
        <taxon>Viridiplantae</taxon>
        <taxon>Streptophyta</taxon>
        <taxon>Embryophyta</taxon>
        <taxon>Tracheophyta</taxon>
        <taxon>Spermatophyta</taxon>
        <taxon>Magnoliopsida</taxon>
        <taxon>Liliopsida</taxon>
        <taxon>Poales</taxon>
        <taxon>Poaceae</taxon>
        <taxon>BOP clade</taxon>
        <taxon>Pooideae</taxon>
        <taxon>Triticodae</taxon>
        <taxon>Triticeae</taxon>
        <taxon>Triticinae</taxon>
        <taxon>Triticum</taxon>
    </lineage>
</organism>
<dbReference type="Pfam" id="PF03181">
    <property type="entry name" value="BURP"/>
    <property type="match status" value="1"/>
</dbReference>
<keyword evidence="4" id="KW-1185">Reference proteome</keyword>
<keyword evidence="1" id="KW-0732">Signal</keyword>
<sequence length="485" mass="53618">MAIKLIVVAFFLLVLAFADSSDRGEPPSSQENAFGASAYAVHWDPDHAHSEENGFGESAYAVHWDPPSQKDNFGESAYAVHWDPPSKEKGFGASAYKVDWNPPSKEEGFGASAYKVDWNPPLKEEGFGASAYKVDWNPPSKEEGFGASSYKVDWNPPSKEKGFGASAYKVDWNPEDTHSKEKDFGESAYKVTWSPEDAHSGFGASAYKVSWSPDGAPSEKGFGSSAYAVHCDPDHPPSEKTSFDASAYAGHWDPNHAHSPSSIPEAPTKHKHIKVQTGMLFLKKNLHIGTTLPKGTMFARDGAPKSVHFASTPLESKYLATILSHFMIPHGSTKAKQVADTLRSCGKPVDKEDPHMCFSSREAMSRFATRELGVSGARAAITRIHGNETPSSMYIVEQITQLNNNVVPCHPMDFPYEVFYCHRPKEVQSLGVQIKGLKDGMPRVTAIAMCHMNTFNWDTQYFELLDGKRGEPICHYMPTNYIMFY</sequence>
<reference evidence="4" key="1">
    <citation type="journal article" date="2013" name="Nature">
        <title>Draft genome of the wheat A-genome progenitor Triticum urartu.</title>
        <authorList>
            <person name="Ling H.Q."/>
            <person name="Zhao S."/>
            <person name="Liu D."/>
            <person name="Wang J."/>
            <person name="Sun H."/>
            <person name="Zhang C."/>
            <person name="Fan H."/>
            <person name="Li D."/>
            <person name="Dong L."/>
            <person name="Tao Y."/>
            <person name="Gao C."/>
            <person name="Wu H."/>
            <person name="Li Y."/>
            <person name="Cui Y."/>
            <person name="Guo X."/>
            <person name="Zheng S."/>
            <person name="Wang B."/>
            <person name="Yu K."/>
            <person name="Liang Q."/>
            <person name="Yang W."/>
            <person name="Lou X."/>
            <person name="Chen J."/>
            <person name="Feng M."/>
            <person name="Jian J."/>
            <person name="Zhang X."/>
            <person name="Luo G."/>
            <person name="Jiang Y."/>
            <person name="Liu J."/>
            <person name="Wang Z."/>
            <person name="Sha Y."/>
            <person name="Zhang B."/>
            <person name="Wu H."/>
            <person name="Tang D."/>
            <person name="Shen Q."/>
            <person name="Xue P."/>
            <person name="Zou S."/>
            <person name="Wang X."/>
            <person name="Liu X."/>
            <person name="Wang F."/>
            <person name="Yang Y."/>
            <person name="An X."/>
            <person name="Dong Z."/>
            <person name="Zhang K."/>
            <person name="Zhang X."/>
            <person name="Luo M.C."/>
            <person name="Dvorak J."/>
            <person name="Tong Y."/>
            <person name="Wang J."/>
            <person name="Yang H."/>
            <person name="Li Z."/>
            <person name="Wang D."/>
            <person name="Zhang A."/>
            <person name="Wang J."/>
        </authorList>
    </citation>
    <scope>NUCLEOTIDE SEQUENCE</scope>
    <source>
        <strain evidence="4">cv. G1812</strain>
    </source>
</reference>
<evidence type="ECO:0000313" key="4">
    <source>
        <dbReference type="Proteomes" id="UP000015106"/>
    </source>
</evidence>
<dbReference type="EnsemblPlants" id="TuG1812G0400003336.01.T01">
    <property type="protein sequence ID" value="TuG1812G0400003336.01.T01"/>
    <property type="gene ID" value="TuG1812G0400003336.01"/>
</dbReference>
<accession>A0A8R7UBP8</accession>
<protein>
    <recommendedName>
        <fullName evidence="2">BURP domain-containing protein</fullName>
    </recommendedName>
</protein>
<feature type="domain" description="BURP" evidence="2">
    <location>
        <begin position="280"/>
        <end position="485"/>
    </location>
</feature>
<name>A0A8R7UBP8_TRIUA</name>